<dbReference type="EMBL" id="KZ857401">
    <property type="protein sequence ID" value="RDX50033.1"/>
    <property type="molecule type" value="Genomic_DNA"/>
</dbReference>
<dbReference type="Proteomes" id="UP000256964">
    <property type="component" value="Unassembled WGS sequence"/>
</dbReference>
<protein>
    <submittedName>
        <fullName evidence="2">Uncharacterized protein</fullName>
    </submittedName>
</protein>
<keyword evidence="3" id="KW-1185">Reference proteome</keyword>
<evidence type="ECO:0000313" key="2">
    <source>
        <dbReference type="EMBL" id="RDX50033.1"/>
    </source>
</evidence>
<gene>
    <name evidence="2" type="ORF">OH76DRAFT_1402880</name>
</gene>
<sequence length="72" mass="8081">MSDTTCWSVNIALMQGSTARPADPIQSGMFLRSAYERGRRIESTDLRKRYRGGHRTSDCTPGTTPLKLYRSA</sequence>
<accession>A0A371DBY2</accession>
<feature type="region of interest" description="Disordered" evidence="1">
    <location>
        <begin position="50"/>
        <end position="72"/>
    </location>
</feature>
<proteinExistence type="predicted"/>
<evidence type="ECO:0000313" key="3">
    <source>
        <dbReference type="Proteomes" id="UP000256964"/>
    </source>
</evidence>
<organism evidence="2 3">
    <name type="scientific">Lentinus brumalis</name>
    <dbReference type="NCBI Taxonomy" id="2498619"/>
    <lineage>
        <taxon>Eukaryota</taxon>
        <taxon>Fungi</taxon>
        <taxon>Dikarya</taxon>
        <taxon>Basidiomycota</taxon>
        <taxon>Agaricomycotina</taxon>
        <taxon>Agaricomycetes</taxon>
        <taxon>Polyporales</taxon>
        <taxon>Polyporaceae</taxon>
        <taxon>Lentinus</taxon>
    </lineage>
</organism>
<dbReference type="AlphaFoldDB" id="A0A371DBY2"/>
<name>A0A371DBY2_9APHY</name>
<reference evidence="2 3" key="1">
    <citation type="journal article" date="2018" name="Biotechnol. Biofuels">
        <title>Integrative visual omics of the white-rot fungus Polyporus brumalis exposes the biotechnological potential of its oxidative enzymes for delignifying raw plant biomass.</title>
        <authorList>
            <person name="Miyauchi S."/>
            <person name="Rancon A."/>
            <person name="Drula E."/>
            <person name="Hage H."/>
            <person name="Chaduli D."/>
            <person name="Favel A."/>
            <person name="Grisel S."/>
            <person name="Henrissat B."/>
            <person name="Herpoel-Gimbert I."/>
            <person name="Ruiz-Duenas F.J."/>
            <person name="Chevret D."/>
            <person name="Hainaut M."/>
            <person name="Lin J."/>
            <person name="Wang M."/>
            <person name="Pangilinan J."/>
            <person name="Lipzen A."/>
            <person name="Lesage-Meessen L."/>
            <person name="Navarro D."/>
            <person name="Riley R."/>
            <person name="Grigoriev I.V."/>
            <person name="Zhou S."/>
            <person name="Raouche S."/>
            <person name="Rosso M.N."/>
        </authorList>
    </citation>
    <scope>NUCLEOTIDE SEQUENCE [LARGE SCALE GENOMIC DNA]</scope>
    <source>
        <strain evidence="2 3">BRFM 1820</strain>
    </source>
</reference>
<evidence type="ECO:0000256" key="1">
    <source>
        <dbReference type="SAM" id="MobiDB-lite"/>
    </source>
</evidence>